<keyword evidence="3" id="KW-1185">Reference proteome</keyword>
<organism evidence="2 3">
    <name type="scientific">Candidatus Thiomargarita nelsonii</name>
    <dbReference type="NCBI Taxonomy" id="1003181"/>
    <lineage>
        <taxon>Bacteria</taxon>
        <taxon>Pseudomonadati</taxon>
        <taxon>Pseudomonadota</taxon>
        <taxon>Gammaproteobacteria</taxon>
        <taxon>Thiotrichales</taxon>
        <taxon>Thiotrichaceae</taxon>
        <taxon>Thiomargarita</taxon>
    </lineage>
</organism>
<evidence type="ECO:0000256" key="1">
    <source>
        <dbReference type="SAM" id="MobiDB-lite"/>
    </source>
</evidence>
<reference evidence="2 3" key="1">
    <citation type="submission" date="2016-05" db="EMBL/GenBank/DDBJ databases">
        <title>Single-cell genome of chain-forming Candidatus Thiomargarita nelsonii and comparison to other large sulfur-oxidizing bacteria.</title>
        <authorList>
            <person name="Winkel M."/>
            <person name="Salman V."/>
            <person name="Woyke T."/>
            <person name="Schulz-Vogt H."/>
            <person name="Richter M."/>
            <person name="Flood B."/>
            <person name="Bailey J."/>
            <person name="Amann R."/>
            <person name="Mussmann M."/>
        </authorList>
    </citation>
    <scope>NUCLEOTIDE SEQUENCE [LARGE SCALE GENOMIC DNA]</scope>
    <source>
        <strain evidence="2 3">THI036</strain>
    </source>
</reference>
<dbReference type="AlphaFoldDB" id="A0A176RSY6"/>
<proteinExistence type="predicted"/>
<evidence type="ECO:0000313" key="3">
    <source>
        <dbReference type="Proteomes" id="UP000076962"/>
    </source>
</evidence>
<feature type="compositionally biased region" description="Basic and acidic residues" evidence="1">
    <location>
        <begin position="103"/>
        <end position="125"/>
    </location>
</feature>
<feature type="region of interest" description="Disordered" evidence="1">
    <location>
        <begin position="91"/>
        <end position="144"/>
    </location>
</feature>
<sequence>MSFERGRTRKLDHRIPVTEGFKFSGVLSTLAGVITHSVLAPLTVITGGLTAPLHAIAEKGHILADIKDITGGEPDINNASDIDNCQTKSAVASDQPSFGGYDSNEKYENTETGEVRYGNEIKENGHGGTHPVESYTTDSYADADSSDKWKKIYADADSSDKWKKIE</sequence>
<comment type="caution">
    <text evidence="2">The sequence shown here is derived from an EMBL/GenBank/DDBJ whole genome shotgun (WGS) entry which is preliminary data.</text>
</comment>
<dbReference type="EMBL" id="LUTY01003059">
    <property type="protein sequence ID" value="OAD18863.1"/>
    <property type="molecule type" value="Genomic_DNA"/>
</dbReference>
<feature type="compositionally biased region" description="Low complexity" evidence="1">
    <location>
        <begin position="134"/>
        <end position="143"/>
    </location>
</feature>
<evidence type="ECO:0000313" key="2">
    <source>
        <dbReference type="EMBL" id="OAD18863.1"/>
    </source>
</evidence>
<dbReference type="Proteomes" id="UP000076962">
    <property type="component" value="Unassembled WGS sequence"/>
</dbReference>
<protein>
    <submittedName>
        <fullName evidence="2">Uncharacterized protein</fullName>
    </submittedName>
</protein>
<gene>
    <name evidence="2" type="ORF">THIOM_005531</name>
</gene>
<name>A0A176RSY6_9GAMM</name>
<accession>A0A176RSY6</accession>